<dbReference type="AlphaFoldDB" id="A0AAV2YZK0"/>
<name>A0AAV2YZK0_9STRA</name>
<sequence length="78" mass="8758">MSRDRYRDVARCLHFADNEGASASSDCYYKVNLLVDALNKTFSSSFAIGKAISFDEGTIRCFGSRVPAKMYNPMKPHK</sequence>
<accession>A0AAV2YZK0</accession>
<evidence type="ECO:0000259" key="1">
    <source>
        <dbReference type="Pfam" id="PF13843"/>
    </source>
</evidence>
<organism evidence="2 3">
    <name type="scientific">Lagenidium giganteum</name>
    <dbReference type="NCBI Taxonomy" id="4803"/>
    <lineage>
        <taxon>Eukaryota</taxon>
        <taxon>Sar</taxon>
        <taxon>Stramenopiles</taxon>
        <taxon>Oomycota</taxon>
        <taxon>Peronosporomycetes</taxon>
        <taxon>Pythiales</taxon>
        <taxon>Pythiaceae</taxon>
    </lineage>
</organism>
<dbReference type="Pfam" id="PF13843">
    <property type="entry name" value="DDE_Tnp_1_7"/>
    <property type="match status" value="1"/>
</dbReference>
<dbReference type="InterPro" id="IPR029526">
    <property type="entry name" value="PGBD"/>
</dbReference>
<dbReference type="EMBL" id="DAKRPA010000076">
    <property type="protein sequence ID" value="DAZ99826.1"/>
    <property type="molecule type" value="Genomic_DNA"/>
</dbReference>
<gene>
    <name evidence="2" type="ORF">N0F65_001335</name>
</gene>
<evidence type="ECO:0000313" key="2">
    <source>
        <dbReference type="EMBL" id="DAZ99826.1"/>
    </source>
</evidence>
<feature type="domain" description="PiggyBac transposable element-derived protein" evidence="1">
    <location>
        <begin position="1"/>
        <end position="78"/>
    </location>
</feature>
<keyword evidence="3" id="KW-1185">Reference proteome</keyword>
<dbReference type="Proteomes" id="UP001146120">
    <property type="component" value="Unassembled WGS sequence"/>
</dbReference>
<dbReference type="PANTHER" id="PTHR46599">
    <property type="entry name" value="PIGGYBAC TRANSPOSABLE ELEMENT-DERIVED PROTEIN 4"/>
    <property type="match status" value="1"/>
</dbReference>
<evidence type="ECO:0000313" key="3">
    <source>
        <dbReference type="Proteomes" id="UP001146120"/>
    </source>
</evidence>
<dbReference type="PANTHER" id="PTHR46599:SF3">
    <property type="entry name" value="PIGGYBAC TRANSPOSABLE ELEMENT-DERIVED PROTEIN 4"/>
    <property type="match status" value="1"/>
</dbReference>
<proteinExistence type="predicted"/>
<reference evidence="2" key="2">
    <citation type="journal article" date="2023" name="Microbiol Resour">
        <title>Decontamination and Annotation of the Draft Genome Sequence of the Oomycete Lagenidium giganteum ARSEF 373.</title>
        <authorList>
            <person name="Morgan W.R."/>
            <person name="Tartar A."/>
        </authorList>
    </citation>
    <scope>NUCLEOTIDE SEQUENCE</scope>
    <source>
        <strain evidence="2">ARSEF 373</strain>
    </source>
</reference>
<comment type="caution">
    <text evidence="2">The sequence shown here is derived from an EMBL/GenBank/DDBJ whole genome shotgun (WGS) entry which is preliminary data.</text>
</comment>
<reference evidence="2" key="1">
    <citation type="submission" date="2022-11" db="EMBL/GenBank/DDBJ databases">
        <authorList>
            <person name="Morgan W.R."/>
            <person name="Tartar A."/>
        </authorList>
    </citation>
    <scope>NUCLEOTIDE SEQUENCE</scope>
    <source>
        <strain evidence="2">ARSEF 373</strain>
    </source>
</reference>
<protein>
    <recommendedName>
        <fullName evidence="1">PiggyBac transposable element-derived protein domain-containing protein</fullName>
    </recommendedName>
</protein>